<feature type="transmembrane region" description="Helical" evidence="1">
    <location>
        <begin position="44"/>
        <end position="70"/>
    </location>
</feature>
<dbReference type="HOGENOM" id="CLU_2386693_0_0_1"/>
<keyword evidence="3" id="KW-1185">Reference proteome</keyword>
<dbReference type="EMBL" id="AWSO01002043">
    <property type="protein sequence ID" value="ESK82184.1"/>
    <property type="molecule type" value="Genomic_DNA"/>
</dbReference>
<keyword evidence="1" id="KW-0812">Transmembrane</keyword>
<sequence length="94" mass="10529">MERIQTQLVSLLCARTCTMTISSPWIRKPSTSGGRRRRGRKRDVLVAILFSSSTDTFTAIGKLVFLYSFIGTPPESSCRAIQTARTFIILFAQI</sequence>
<keyword evidence="1" id="KW-1133">Transmembrane helix</keyword>
<gene>
    <name evidence="2" type="ORF">Moror_14456</name>
</gene>
<reference evidence="2 3" key="1">
    <citation type="journal article" date="2014" name="BMC Genomics">
        <title>Genome and secretome analysis of the hemibiotrophic fungal pathogen, Moniliophthora roreri, which causes frosty pod rot disease of cacao: mechanisms of the biotrophic and necrotrophic phases.</title>
        <authorList>
            <person name="Meinhardt L.W."/>
            <person name="Costa G.G.L."/>
            <person name="Thomazella D.P.T."/>
            <person name="Teixeira P.J.P.L."/>
            <person name="Carazzolle M.F."/>
            <person name="Schuster S.C."/>
            <person name="Carlson J.E."/>
            <person name="Guiltinan M.J."/>
            <person name="Mieczkowski P."/>
            <person name="Farmer A."/>
            <person name="Ramaraj T."/>
            <person name="Crozier J."/>
            <person name="Davis R.E."/>
            <person name="Shao J."/>
            <person name="Melnick R.L."/>
            <person name="Pereira G.A.G."/>
            <person name="Bailey B.A."/>
        </authorList>
    </citation>
    <scope>NUCLEOTIDE SEQUENCE [LARGE SCALE GENOMIC DNA]</scope>
    <source>
        <strain evidence="2 3">MCA 2997</strain>
    </source>
</reference>
<accession>V2XRY9</accession>
<evidence type="ECO:0000313" key="2">
    <source>
        <dbReference type="EMBL" id="ESK82184.1"/>
    </source>
</evidence>
<comment type="caution">
    <text evidence="2">The sequence shown here is derived from an EMBL/GenBank/DDBJ whole genome shotgun (WGS) entry which is preliminary data.</text>
</comment>
<evidence type="ECO:0000256" key="1">
    <source>
        <dbReference type="SAM" id="Phobius"/>
    </source>
</evidence>
<keyword evidence="1" id="KW-0472">Membrane</keyword>
<dbReference type="KEGG" id="mrr:Moror_14456"/>
<dbReference type="Proteomes" id="UP000017559">
    <property type="component" value="Unassembled WGS sequence"/>
</dbReference>
<proteinExistence type="predicted"/>
<name>V2XRY9_MONRO</name>
<organism evidence="2 3">
    <name type="scientific">Moniliophthora roreri (strain MCA 2997)</name>
    <name type="common">Cocoa frosty pod rot fungus</name>
    <name type="synonym">Crinipellis roreri</name>
    <dbReference type="NCBI Taxonomy" id="1381753"/>
    <lineage>
        <taxon>Eukaryota</taxon>
        <taxon>Fungi</taxon>
        <taxon>Dikarya</taxon>
        <taxon>Basidiomycota</taxon>
        <taxon>Agaricomycotina</taxon>
        <taxon>Agaricomycetes</taxon>
        <taxon>Agaricomycetidae</taxon>
        <taxon>Agaricales</taxon>
        <taxon>Marasmiineae</taxon>
        <taxon>Marasmiaceae</taxon>
        <taxon>Moniliophthora</taxon>
    </lineage>
</organism>
<evidence type="ECO:0000313" key="3">
    <source>
        <dbReference type="Proteomes" id="UP000017559"/>
    </source>
</evidence>
<dbReference type="AlphaFoldDB" id="V2XRY9"/>
<protein>
    <submittedName>
        <fullName evidence="2">Uncharacterized protein</fullName>
    </submittedName>
</protein>